<keyword evidence="4" id="KW-0472">Membrane</keyword>
<sequence length="427" mass="48234">MLRPVPPLLGALALAVPAHMASLLAMVFTPADSYFRLIALLLIILLVRQCLVTIDEPSDLGELFRLYMCGYILYANEFLLLKKLVARASPSTPQRLVSGLRLLFSPRIHVPRKAIPAFDPTQPNYVPTRWEFFWRQTLRIAGLATAYYCVFHRYPLHILITDYARPREHLLRRLSQVSGREVVVRVYTAFKEHFRNYLLMSLGHSSTSLVGVFLFQDDPADWPPLYGSLKDAYTVRRYYSHFWHRVMRTAFVSNAKFLLFRVLRIPSSAAMSRYLVSVTALAISGAMHSVAFSTPWRCASLLPLWYYLSIAGAIVVEDLAQLAYRKSMASFLSGRKAGPSTADASEKDDKLLPLHDVKGKDESGGGGDGLGSSFQGSGDKRPSVGWRCLGYLWVMSFECWSLPRAVYPQLICHWQERVLALHPEATL</sequence>
<evidence type="ECO:0000256" key="3">
    <source>
        <dbReference type="ARBA" id="ARBA00022989"/>
    </source>
</evidence>
<dbReference type="GO" id="GO:0016020">
    <property type="term" value="C:membrane"/>
    <property type="evidence" value="ECO:0007669"/>
    <property type="project" value="UniProtKB-SubCell"/>
</dbReference>
<dbReference type="Proteomes" id="UP000078343">
    <property type="component" value="Unassembled WGS sequence"/>
</dbReference>
<dbReference type="RefSeq" id="XP_018692288.1">
    <property type="nucleotide sequence ID" value="XM_018837728.1"/>
</dbReference>
<proteinExistence type="predicted"/>
<gene>
    <name evidence="7" type="ORF">AYL99_06218</name>
</gene>
<name>A0A178ZHG0_9EURO</name>
<dbReference type="OrthoDB" id="4115471at2759"/>
<dbReference type="AlphaFoldDB" id="A0A178ZHG0"/>
<evidence type="ECO:0000313" key="8">
    <source>
        <dbReference type="Proteomes" id="UP000078343"/>
    </source>
</evidence>
<keyword evidence="3" id="KW-1133">Transmembrane helix</keyword>
<evidence type="ECO:0000256" key="1">
    <source>
        <dbReference type="ARBA" id="ARBA00004141"/>
    </source>
</evidence>
<dbReference type="EMBL" id="LVYI01000005">
    <property type="protein sequence ID" value="OAP58921.1"/>
    <property type="molecule type" value="Genomic_DNA"/>
</dbReference>
<feature type="domain" description="Wax synthase" evidence="6">
    <location>
        <begin position="222"/>
        <end position="293"/>
    </location>
</feature>
<keyword evidence="2" id="KW-0812">Transmembrane</keyword>
<dbReference type="InterPro" id="IPR032805">
    <property type="entry name" value="Wax_synthase_dom"/>
</dbReference>
<dbReference type="GeneID" id="30010386"/>
<evidence type="ECO:0000256" key="2">
    <source>
        <dbReference type="ARBA" id="ARBA00022692"/>
    </source>
</evidence>
<reference evidence="7 8" key="1">
    <citation type="submission" date="2016-04" db="EMBL/GenBank/DDBJ databases">
        <title>Draft genome of Fonsecaea erecta CBS 125763.</title>
        <authorList>
            <person name="Weiss V.A."/>
            <person name="Vicente V.A."/>
            <person name="Raittz R.T."/>
            <person name="Moreno L.F."/>
            <person name="De Souza E.M."/>
            <person name="Pedrosa F.O."/>
            <person name="Steffens M.B."/>
            <person name="Faoro H."/>
            <person name="Tadra-Sfeir M.Z."/>
            <person name="Najafzadeh M.J."/>
            <person name="Felipe M.S."/>
            <person name="Teixeira M."/>
            <person name="Sun J."/>
            <person name="Xi L."/>
            <person name="Gomes R."/>
            <person name="De Azevedo C.M."/>
            <person name="Salgado C.G."/>
            <person name="Da Silva M.B."/>
            <person name="Nascimento M.F."/>
            <person name="Queiroz-Telles F."/>
            <person name="Attili D.S."/>
            <person name="Gorbushina A."/>
        </authorList>
    </citation>
    <scope>NUCLEOTIDE SEQUENCE [LARGE SCALE GENOMIC DNA]</scope>
    <source>
        <strain evidence="7 8">CBS 125763</strain>
    </source>
</reference>
<evidence type="ECO:0000256" key="5">
    <source>
        <dbReference type="SAM" id="MobiDB-lite"/>
    </source>
</evidence>
<accession>A0A178ZHG0</accession>
<evidence type="ECO:0000259" key="6">
    <source>
        <dbReference type="Pfam" id="PF13813"/>
    </source>
</evidence>
<keyword evidence="8" id="KW-1185">Reference proteome</keyword>
<organism evidence="7 8">
    <name type="scientific">Fonsecaea erecta</name>
    <dbReference type="NCBI Taxonomy" id="1367422"/>
    <lineage>
        <taxon>Eukaryota</taxon>
        <taxon>Fungi</taxon>
        <taxon>Dikarya</taxon>
        <taxon>Ascomycota</taxon>
        <taxon>Pezizomycotina</taxon>
        <taxon>Eurotiomycetes</taxon>
        <taxon>Chaetothyriomycetidae</taxon>
        <taxon>Chaetothyriales</taxon>
        <taxon>Herpotrichiellaceae</taxon>
        <taxon>Fonsecaea</taxon>
    </lineage>
</organism>
<protein>
    <recommendedName>
        <fullName evidence="6">Wax synthase domain-containing protein</fullName>
    </recommendedName>
</protein>
<comment type="caution">
    <text evidence="7">The sequence shown here is derived from an EMBL/GenBank/DDBJ whole genome shotgun (WGS) entry which is preliminary data.</text>
</comment>
<evidence type="ECO:0000256" key="4">
    <source>
        <dbReference type="ARBA" id="ARBA00023136"/>
    </source>
</evidence>
<evidence type="ECO:0000313" key="7">
    <source>
        <dbReference type="EMBL" id="OAP58921.1"/>
    </source>
</evidence>
<comment type="subcellular location">
    <subcellularLocation>
        <location evidence="1">Membrane</location>
        <topology evidence="1">Multi-pass membrane protein</topology>
    </subcellularLocation>
</comment>
<feature type="region of interest" description="Disordered" evidence="5">
    <location>
        <begin position="355"/>
        <end position="381"/>
    </location>
</feature>
<dbReference type="Pfam" id="PF13813">
    <property type="entry name" value="MBOAT_2"/>
    <property type="match status" value="1"/>
</dbReference>